<comment type="caution">
    <text evidence="13">The sequence shown here is derived from an EMBL/GenBank/DDBJ whole genome shotgun (WGS) entry which is preliminary data.</text>
</comment>
<comment type="similarity">
    <text evidence="2">Belongs to the fucolectin family.</text>
</comment>
<dbReference type="AlphaFoldDB" id="A0AB35HYN1"/>
<feature type="signal peptide" evidence="10">
    <location>
        <begin position="1"/>
        <end position="27"/>
    </location>
</feature>
<dbReference type="Pfam" id="PF22633">
    <property type="entry name" value="F5_F8_type_C_2"/>
    <property type="match status" value="1"/>
</dbReference>
<keyword evidence="7" id="KW-0106">Calcium</keyword>
<protein>
    <submittedName>
        <fullName evidence="13">Discoidin domain-containing protein</fullName>
    </submittedName>
</protein>
<dbReference type="SUPFAM" id="SSF49785">
    <property type="entry name" value="Galactose-binding domain-like"/>
    <property type="match status" value="3"/>
</dbReference>
<dbReference type="SMART" id="SM00607">
    <property type="entry name" value="FTP"/>
    <property type="match status" value="1"/>
</dbReference>
<dbReference type="Pfam" id="PF03422">
    <property type="entry name" value="CBM_6"/>
    <property type="match status" value="1"/>
</dbReference>
<dbReference type="PROSITE" id="PS50022">
    <property type="entry name" value="FA58C_3"/>
    <property type="match status" value="2"/>
</dbReference>
<evidence type="ECO:0000256" key="4">
    <source>
        <dbReference type="ARBA" id="ARBA00022723"/>
    </source>
</evidence>
<dbReference type="Pfam" id="PF00754">
    <property type="entry name" value="F5_F8_type_C"/>
    <property type="match status" value="1"/>
</dbReference>
<evidence type="ECO:0000313" key="14">
    <source>
        <dbReference type="Proteomes" id="UP001209730"/>
    </source>
</evidence>
<evidence type="ECO:0000256" key="8">
    <source>
        <dbReference type="ARBA" id="ARBA00023157"/>
    </source>
</evidence>
<dbReference type="InterPro" id="IPR051941">
    <property type="entry name" value="BG_Antigen-Binding_Lectin"/>
</dbReference>
<feature type="region of interest" description="Disordered" evidence="9">
    <location>
        <begin position="329"/>
        <end position="351"/>
    </location>
</feature>
<dbReference type="InterPro" id="IPR006584">
    <property type="entry name" value="Cellulose-bd_IV"/>
</dbReference>
<evidence type="ECO:0000256" key="7">
    <source>
        <dbReference type="ARBA" id="ARBA00022837"/>
    </source>
</evidence>
<comment type="function">
    <text evidence="1">Acts as a defensive agent. Recognizes blood group fucosylated oligosaccharides including A, B, H and Lewis B-type antigens. Does not recognize Lewis A antigen and has low affinity for monovalent haptens.</text>
</comment>
<dbReference type="PANTHER" id="PTHR45713:SF6">
    <property type="entry name" value="F5_8 TYPE C DOMAIN-CONTAINING PROTEIN"/>
    <property type="match status" value="1"/>
</dbReference>
<dbReference type="CDD" id="cd04080">
    <property type="entry name" value="CBM6_cellulase-like"/>
    <property type="match status" value="1"/>
</dbReference>
<evidence type="ECO:0000313" key="13">
    <source>
        <dbReference type="EMBL" id="MCX2801921.1"/>
    </source>
</evidence>
<proteinExistence type="inferred from homology"/>
<dbReference type="InterPro" id="IPR000421">
    <property type="entry name" value="FA58C"/>
</dbReference>
<evidence type="ECO:0000256" key="3">
    <source>
        <dbReference type="ARBA" id="ARBA00011233"/>
    </source>
</evidence>
<name>A0AB35HYN1_MICTH</name>
<evidence type="ECO:0000256" key="6">
    <source>
        <dbReference type="ARBA" id="ARBA00022734"/>
    </source>
</evidence>
<dbReference type="InterPro" id="IPR006585">
    <property type="entry name" value="FTP1"/>
</dbReference>
<evidence type="ECO:0000256" key="1">
    <source>
        <dbReference type="ARBA" id="ARBA00002219"/>
    </source>
</evidence>
<keyword evidence="4" id="KW-0479">Metal-binding</keyword>
<evidence type="ECO:0000259" key="12">
    <source>
        <dbReference type="PROSITE" id="PS51175"/>
    </source>
</evidence>
<dbReference type="SMART" id="SM00710">
    <property type="entry name" value="PbH1"/>
    <property type="match status" value="3"/>
</dbReference>
<reference evidence="13" key="1">
    <citation type="submission" date="2022-11" db="EMBL/GenBank/DDBJ databases">
        <title>Chitin-degrading and fungicidal potential of chitinolytic bacterial strains from marine environment of the Pacific Ocean regions.</title>
        <authorList>
            <person name="Pentekhina I."/>
            <person name="Nedashkovskaya O."/>
            <person name="Seitkalieva A."/>
            <person name="Podvolotskaya A."/>
            <person name="Tekutyeva L."/>
            <person name="Balabanova L."/>
        </authorList>
    </citation>
    <scope>NUCLEOTIDE SEQUENCE</scope>
    <source>
        <strain evidence="13">KMM 6838</strain>
    </source>
</reference>
<keyword evidence="5 10" id="KW-0732">Signal</keyword>
<organism evidence="13 14">
    <name type="scientific">Microbulbifer thermotolerans</name>
    <dbReference type="NCBI Taxonomy" id="252514"/>
    <lineage>
        <taxon>Bacteria</taxon>
        <taxon>Pseudomonadati</taxon>
        <taxon>Pseudomonadota</taxon>
        <taxon>Gammaproteobacteria</taxon>
        <taxon>Cellvibrionales</taxon>
        <taxon>Microbulbiferaceae</taxon>
        <taxon>Microbulbifer</taxon>
    </lineage>
</organism>
<evidence type="ECO:0000259" key="11">
    <source>
        <dbReference type="PROSITE" id="PS50022"/>
    </source>
</evidence>
<accession>A0AB35HYN1</accession>
<comment type="subunit">
    <text evidence="3">Homotrimer.</text>
</comment>
<dbReference type="GO" id="GO:0010185">
    <property type="term" value="P:regulation of cellular defense response"/>
    <property type="evidence" value="ECO:0007669"/>
    <property type="project" value="UniProtKB-ARBA"/>
</dbReference>
<feature type="domain" description="F5/8 type C" evidence="11">
    <location>
        <begin position="156"/>
        <end position="305"/>
    </location>
</feature>
<dbReference type="EMBL" id="JAPHQB010000012">
    <property type="protein sequence ID" value="MCX2801921.1"/>
    <property type="molecule type" value="Genomic_DNA"/>
</dbReference>
<dbReference type="PANTHER" id="PTHR45713">
    <property type="entry name" value="FTP DOMAIN-CONTAINING PROTEIN"/>
    <property type="match status" value="1"/>
</dbReference>
<dbReference type="InterPro" id="IPR005084">
    <property type="entry name" value="CBM6"/>
</dbReference>
<dbReference type="InterPro" id="IPR006626">
    <property type="entry name" value="PbH1"/>
</dbReference>
<dbReference type="InterPro" id="IPR008979">
    <property type="entry name" value="Galactose-bd-like_sf"/>
</dbReference>
<dbReference type="PROSITE" id="PS51175">
    <property type="entry name" value="CBM6"/>
    <property type="match status" value="1"/>
</dbReference>
<dbReference type="Gene3D" id="2.60.120.260">
    <property type="entry name" value="Galactose-binding domain-like"/>
    <property type="match status" value="3"/>
</dbReference>
<dbReference type="Proteomes" id="UP001209730">
    <property type="component" value="Unassembled WGS sequence"/>
</dbReference>
<evidence type="ECO:0000256" key="5">
    <source>
        <dbReference type="ARBA" id="ARBA00022729"/>
    </source>
</evidence>
<keyword evidence="6" id="KW-0430">Lectin</keyword>
<evidence type="ECO:0000256" key="9">
    <source>
        <dbReference type="SAM" id="MobiDB-lite"/>
    </source>
</evidence>
<dbReference type="GO" id="GO:0046872">
    <property type="term" value="F:metal ion binding"/>
    <property type="evidence" value="ECO:0007669"/>
    <property type="project" value="UniProtKB-KW"/>
</dbReference>
<evidence type="ECO:0000256" key="2">
    <source>
        <dbReference type="ARBA" id="ARBA00010147"/>
    </source>
</evidence>
<evidence type="ECO:0000256" key="10">
    <source>
        <dbReference type="SAM" id="SignalP"/>
    </source>
</evidence>
<sequence length="931" mass="100067">MSRYKRIPLSATILCLLSSLYGVSAFAIDPVSVTAFSNDGNIPENTLDNNLETRWSAIGDGQWIEYDLGKNYIVKDVQIAFYKGDQRTATIEIQVSSDGNTWESLFYGDQPSKTLDLQIFDVDDTEARYVRIVGYGNTSNNWNSFTEVAISASEVASGEIVNLALGKSTSQSSTDYSGISSRAVDGDVRGNWSSNTITHTENEIQPWWQVDLGSVSTISTINLYNRTDSCCSSRLSNFYVLVSDKLFSSNDLNVLLAQDDVASYYYGSTAGSPTSIDINRSGRYVRVQLAGSNPLSLAEVEVYGVEATGSLFIVPGKIEAEDFGSYADADSENRGGAYRPDEGVDIQETTDSGGGYNVGWMDAGEWLEYPIYVSNTGEYSAQLRLASPSDTGQISIEVDGVVVAQHGVASTGGWQNWNTEEVYLGNISAGTHTLRINVESAAFNLNWLNIIDNDSSIREGATYVGGGGTVAGALPVSCETPAGFTLVDSLPEMIEAMGKNNVKVALKPGTYVIDESDTSLFTSQSLPGGKAASTLLPVDGHNSHYDFRCAYIKFDTDLWRQFGKNEVIQLRTVGNYNTISNLSIEDIGDTSPSGGALGVMMDGRDNVIEGLIITSRGSQPYGLGDAYGKGAGPVLSHQKHSSVLIRGLRNTFRNSTVFNYSYGHSVFMQGSEDTLIDGIYVQGELRSTADMLAANNPRFAAADARAASVDFMTVWGYKLPTGYWMSLQEAGIRAYNGGNTIIDGVEYERGADTVTVLNSVIRNTRTGVTLVHATGSKYVENTTVIGCEQGYSIGSGNIVNSYADADVGPVITFAYSSDNGTKADITVLPTDGSKNGWGALAFIGGKNHDITLRSSQTDIPSNLQVVLSGDKHSIRHLEDSLQNQDQLTLTNSVVNNLTNFPVLINNLASGVNGQSNGPVSGNTSDNNIQQN</sequence>
<gene>
    <name evidence="13" type="ORF">OQJ68_09000</name>
</gene>
<feature type="domain" description="CBM6" evidence="12">
    <location>
        <begin position="316"/>
        <end position="451"/>
    </location>
</feature>
<dbReference type="GO" id="GO:0042806">
    <property type="term" value="F:fucose binding"/>
    <property type="evidence" value="ECO:0007669"/>
    <property type="project" value="UniProtKB-ARBA"/>
</dbReference>
<feature type="chain" id="PRO_5044238266" evidence="10">
    <location>
        <begin position="28"/>
        <end position="931"/>
    </location>
</feature>
<dbReference type="RefSeq" id="WP_266066070.1">
    <property type="nucleotide sequence ID" value="NZ_JAPHQB010000012.1"/>
</dbReference>
<dbReference type="SMART" id="SM00606">
    <property type="entry name" value="CBD_IV"/>
    <property type="match status" value="1"/>
</dbReference>
<keyword evidence="8" id="KW-1015">Disulfide bond</keyword>
<feature type="domain" description="F5/8 type C" evidence="11">
    <location>
        <begin position="15"/>
        <end position="153"/>
    </location>
</feature>